<dbReference type="InterPro" id="IPR003646">
    <property type="entry name" value="SH3-like_bac-type"/>
</dbReference>
<sequence length="447" mass="49679">MGYGVVLWSIPEHGLFDGTVVPVYVRSNIGKVYIIGIPGSKQKIEVPLWRITDPESKGKALKTAQRLAEYRRQYAVAALDGLPIRTEPVNTAKQVYRLRLNEVIKVLYKGEGQAVMAGNTPLEGIWLRVLTEDGSSGWCFSYNLRLFDERNGVHAALQPAAEEKDELLEEVLKTEWVPEYYKSIIASGKIDTDRIKSEYGFDTGADSGFVSISVPELSAKAAYKGTAKTGENTYTFTGTSFAMTVLSPSSVTVQYTGQDGLPVSYTFISLEQSGVVQFVSLSQSVQGENGFVDGSDERKDEPKKEDCVAALIENENRRRTEQYRRLSSFGPVFVSSNYGTLQLNENGSFMWRNFKPAITSEILPQSLNRESTLRGTVRIKYFVSNALETQFDGVLTFAIKGIEDEVNFLYKTEETGLRLEDMRGASVRNGVVQSRSGNPSVLFFAKQ</sequence>
<protein>
    <recommendedName>
        <fullName evidence="1">SH3b domain-containing protein</fullName>
    </recommendedName>
</protein>
<dbReference type="STRING" id="1125699.HMPREF9194_02109"/>
<dbReference type="HOGENOM" id="CLU_628383_0_0_12"/>
<comment type="caution">
    <text evidence="2">The sequence shown here is derived from an EMBL/GenBank/DDBJ whole genome shotgun (WGS) entry which is preliminary data.</text>
</comment>
<dbReference type="Gene3D" id="2.30.30.40">
    <property type="entry name" value="SH3 Domains"/>
    <property type="match status" value="1"/>
</dbReference>
<reference evidence="2 3" key="1">
    <citation type="submission" date="2013-04" db="EMBL/GenBank/DDBJ databases">
        <title>The Genome Sequence of Treponema maltophilum ATCC 51939.</title>
        <authorList>
            <consortium name="The Broad Institute Genomics Platform"/>
            <person name="Earl A."/>
            <person name="Ward D."/>
            <person name="Feldgarden M."/>
            <person name="Gevers D."/>
            <person name="Leonetti C."/>
            <person name="Blanton J.M."/>
            <person name="Dewhirst F.E."/>
            <person name="Izard J."/>
            <person name="Walker B."/>
            <person name="Young S."/>
            <person name="Zeng Q."/>
            <person name="Gargeya S."/>
            <person name="Fitzgerald M."/>
            <person name="Haas B."/>
            <person name="Abouelleil A."/>
            <person name="Allen A.W."/>
            <person name="Alvarado L."/>
            <person name="Arachchi H.M."/>
            <person name="Berlin A.M."/>
            <person name="Chapman S.B."/>
            <person name="Gainer-Dewar J."/>
            <person name="Goldberg J."/>
            <person name="Griggs A."/>
            <person name="Gujja S."/>
            <person name="Hansen M."/>
            <person name="Howarth C."/>
            <person name="Imamovic A."/>
            <person name="Ireland A."/>
            <person name="Larimer J."/>
            <person name="McCowan C."/>
            <person name="Murphy C."/>
            <person name="Pearson M."/>
            <person name="Poon T.W."/>
            <person name="Priest M."/>
            <person name="Roberts A."/>
            <person name="Saif S."/>
            <person name="Shea T."/>
            <person name="Sisk P."/>
            <person name="Sykes S."/>
            <person name="Wortman J."/>
            <person name="Nusbaum C."/>
            <person name="Birren B."/>
        </authorList>
    </citation>
    <scope>NUCLEOTIDE SEQUENCE [LARGE SCALE GENOMIC DNA]</scope>
    <source>
        <strain evidence="2 3">ATCC 51939</strain>
    </source>
</reference>
<name>S3KHN8_TREMA</name>
<gene>
    <name evidence="2" type="ORF">HMPREF9194_02109</name>
</gene>
<dbReference type="eggNOG" id="ENOG5033XG8">
    <property type="taxonomic scope" value="Bacteria"/>
</dbReference>
<dbReference type="Proteomes" id="UP000014541">
    <property type="component" value="Unassembled WGS sequence"/>
</dbReference>
<dbReference type="Pfam" id="PF08239">
    <property type="entry name" value="SH3_3"/>
    <property type="match status" value="1"/>
</dbReference>
<evidence type="ECO:0000313" key="2">
    <source>
        <dbReference type="EMBL" id="EPF31757.1"/>
    </source>
</evidence>
<evidence type="ECO:0000259" key="1">
    <source>
        <dbReference type="Pfam" id="PF08239"/>
    </source>
</evidence>
<accession>S3KHN8</accession>
<dbReference type="AlphaFoldDB" id="S3KHN8"/>
<keyword evidence="3" id="KW-1185">Reference proteome</keyword>
<dbReference type="PATRIC" id="fig|1125699.3.peg.2132"/>
<dbReference type="EMBL" id="ATFF01000006">
    <property type="protein sequence ID" value="EPF31757.1"/>
    <property type="molecule type" value="Genomic_DNA"/>
</dbReference>
<organism evidence="2 3">
    <name type="scientific">Treponema maltophilum ATCC 51939</name>
    <dbReference type="NCBI Taxonomy" id="1125699"/>
    <lineage>
        <taxon>Bacteria</taxon>
        <taxon>Pseudomonadati</taxon>
        <taxon>Spirochaetota</taxon>
        <taxon>Spirochaetia</taxon>
        <taxon>Spirochaetales</taxon>
        <taxon>Treponemataceae</taxon>
        <taxon>Treponema</taxon>
    </lineage>
</organism>
<evidence type="ECO:0000313" key="3">
    <source>
        <dbReference type="Proteomes" id="UP000014541"/>
    </source>
</evidence>
<feature type="domain" description="SH3b" evidence="1">
    <location>
        <begin position="80"/>
        <end position="144"/>
    </location>
</feature>
<proteinExistence type="predicted"/>